<accession>A0AAV9ETR7</accession>
<sequence>MALPSVMTDEILKRLGKLLKDELVLQWSLKDELKKLKIKLVAIKEVLHDAENRELQDPTVRKWLDELRDIMYDTEDIIDDFSLHIHHSPSSTTSALTRSRGIVSKKVRAIFYYRVIGKRIRGVNDRLQQIQKDRQQLQLVQTVRIEGSSLPPRTPIFKRPETTSYVIESEIIGFDEATERLVQLLTGSNNRGGGGGRVFAIAGMGGIGKTTLAQKVFNKCDFDNKIWLCLSQDYSEADVLKQIIWSAGGECGKAQTKQDLYSIMNEVLAGRQFLLVLDDLWSNGIWEDCLRIPFNCFTAESRVLITTRNEEIARQMGAVYIHKMQGLSDDDDAWSLLCKVLHQGGDMANIDENMKEVGMKIIKKCKGLPLAIKVIGGVLNKRERTRIAWEIILSSTIWSNLSSEVMPALLLSYMDLPSYLKPCFLYCSLFPEDYEISRYSLTRMWIAEGFVKTEEELSMTDLAEAYHQELITRSLLQVVDVSIIGSFFVKDMKCKMHDLVREMAISLTRGEHIFQCLRQHSERTFLKPRRLSIISNAGDEVVKELKETPLRSLLVFNDSISKISRDIFENIKYLRVLDLHATSIKQLPDSIGKLVHLRYLDLSRTQITELPDSLCKLKYLQTLLLVKCGDLTKLPKDFRHLQRLRHLNVRHKDKDVMMPEGIGELVHLQTLKVFTIHSNNSSHYNSVGAGLHDDEDNGCNINELGSLSQLKCLKIRGLERLRSGSEARKAMMQDKIHLRSLKLMWDSEGAAEGEKKKMEEVFEALPPPPFLQVLWIKGFPGQELPNWMIKSTGASCSGQ</sequence>
<feature type="domain" description="NB-ARC" evidence="6">
    <location>
        <begin position="177"/>
        <end position="341"/>
    </location>
</feature>
<dbReference type="PRINTS" id="PR00364">
    <property type="entry name" value="DISEASERSIST"/>
</dbReference>
<keyword evidence="3" id="KW-0677">Repeat</keyword>
<evidence type="ECO:0000259" key="9">
    <source>
        <dbReference type="Pfam" id="PF23598"/>
    </source>
</evidence>
<evidence type="ECO:0000256" key="4">
    <source>
        <dbReference type="ARBA" id="ARBA00022741"/>
    </source>
</evidence>
<dbReference type="CDD" id="cd14798">
    <property type="entry name" value="RX-CC_like"/>
    <property type="match status" value="1"/>
</dbReference>
<dbReference type="Pfam" id="PF18052">
    <property type="entry name" value="Rx_N"/>
    <property type="match status" value="1"/>
</dbReference>
<dbReference type="Pfam" id="PF23559">
    <property type="entry name" value="WHD_DRP"/>
    <property type="match status" value="1"/>
</dbReference>
<dbReference type="FunFam" id="1.10.10.10:FF:000322">
    <property type="entry name" value="Probable disease resistance protein At1g63360"/>
    <property type="match status" value="1"/>
</dbReference>
<dbReference type="PANTHER" id="PTHR23155:SF1211">
    <property type="entry name" value="OS09G0313500 PROTEIN"/>
    <property type="match status" value="1"/>
</dbReference>
<dbReference type="FunFam" id="3.40.50.300:FF:001091">
    <property type="entry name" value="Probable disease resistance protein At1g61300"/>
    <property type="match status" value="1"/>
</dbReference>
<dbReference type="EMBL" id="JAUJYO010000005">
    <property type="protein sequence ID" value="KAK1317076.1"/>
    <property type="molecule type" value="Genomic_DNA"/>
</dbReference>
<dbReference type="InterPro" id="IPR002182">
    <property type="entry name" value="NB-ARC"/>
</dbReference>
<dbReference type="InterPro" id="IPR027417">
    <property type="entry name" value="P-loop_NTPase"/>
</dbReference>
<feature type="domain" description="Disease resistance protein winged helix" evidence="8">
    <location>
        <begin position="429"/>
        <end position="504"/>
    </location>
</feature>
<dbReference type="InterPro" id="IPR044974">
    <property type="entry name" value="Disease_R_plants"/>
</dbReference>
<evidence type="ECO:0000256" key="1">
    <source>
        <dbReference type="ARBA" id="ARBA00008894"/>
    </source>
</evidence>
<dbReference type="GO" id="GO:0043531">
    <property type="term" value="F:ADP binding"/>
    <property type="evidence" value="ECO:0007669"/>
    <property type="project" value="InterPro"/>
</dbReference>
<dbReference type="InterPro" id="IPR055414">
    <property type="entry name" value="LRR_R13L4/SHOC2-like"/>
</dbReference>
<dbReference type="PROSITE" id="PS51450">
    <property type="entry name" value="LRR"/>
    <property type="match status" value="1"/>
</dbReference>
<keyword evidence="5" id="KW-0611">Plant defense</keyword>
<dbReference type="GO" id="GO:0002758">
    <property type="term" value="P:innate immune response-activating signaling pathway"/>
    <property type="evidence" value="ECO:0007669"/>
    <property type="project" value="UniProtKB-ARBA"/>
</dbReference>
<evidence type="ECO:0000259" key="7">
    <source>
        <dbReference type="Pfam" id="PF18052"/>
    </source>
</evidence>
<dbReference type="InterPro" id="IPR032675">
    <property type="entry name" value="LRR_dom_sf"/>
</dbReference>
<feature type="domain" description="Disease resistance N-terminal" evidence="7">
    <location>
        <begin position="11"/>
        <end position="93"/>
    </location>
</feature>
<evidence type="ECO:0000256" key="5">
    <source>
        <dbReference type="ARBA" id="ARBA00022821"/>
    </source>
</evidence>
<dbReference type="InterPro" id="IPR041118">
    <property type="entry name" value="Rx_N"/>
</dbReference>
<keyword evidence="4" id="KW-0547">Nucleotide-binding</keyword>
<reference evidence="10" key="1">
    <citation type="journal article" date="2023" name="Nat. Commun.">
        <title>Diploid and tetraploid genomes of Acorus and the evolution of monocots.</title>
        <authorList>
            <person name="Ma L."/>
            <person name="Liu K.W."/>
            <person name="Li Z."/>
            <person name="Hsiao Y.Y."/>
            <person name="Qi Y."/>
            <person name="Fu T."/>
            <person name="Tang G.D."/>
            <person name="Zhang D."/>
            <person name="Sun W.H."/>
            <person name="Liu D.K."/>
            <person name="Li Y."/>
            <person name="Chen G.Z."/>
            <person name="Liu X.D."/>
            <person name="Liao X.Y."/>
            <person name="Jiang Y.T."/>
            <person name="Yu X."/>
            <person name="Hao Y."/>
            <person name="Huang J."/>
            <person name="Zhao X.W."/>
            <person name="Ke S."/>
            <person name="Chen Y.Y."/>
            <person name="Wu W.L."/>
            <person name="Hsu J.L."/>
            <person name="Lin Y.F."/>
            <person name="Huang M.D."/>
            <person name="Li C.Y."/>
            <person name="Huang L."/>
            <person name="Wang Z.W."/>
            <person name="Zhao X."/>
            <person name="Zhong W.Y."/>
            <person name="Peng D.H."/>
            <person name="Ahmad S."/>
            <person name="Lan S."/>
            <person name="Zhang J.S."/>
            <person name="Tsai W.C."/>
            <person name="Van de Peer Y."/>
            <person name="Liu Z.J."/>
        </authorList>
    </citation>
    <scope>NUCLEOTIDE SEQUENCE</scope>
    <source>
        <strain evidence="10">CP</strain>
    </source>
</reference>
<dbReference type="GO" id="GO:0042742">
    <property type="term" value="P:defense response to bacterium"/>
    <property type="evidence" value="ECO:0007669"/>
    <property type="project" value="UniProtKB-ARBA"/>
</dbReference>
<gene>
    <name evidence="10" type="primary">RGA1</name>
    <name evidence="10" type="ORF">QJS10_CPA05g01782</name>
</gene>
<dbReference type="Gene3D" id="1.10.8.430">
    <property type="entry name" value="Helical domain of apoptotic protease-activating factors"/>
    <property type="match status" value="1"/>
</dbReference>
<dbReference type="PANTHER" id="PTHR23155">
    <property type="entry name" value="DISEASE RESISTANCE PROTEIN RP"/>
    <property type="match status" value="1"/>
</dbReference>
<keyword evidence="2" id="KW-0433">Leucine-rich repeat</keyword>
<dbReference type="SUPFAM" id="SSF52058">
    <property type="entry name" value="L domain-like"/>
    <property type="match status" value="1"/>
</dbReference>
<dbReference type="InterPro" id="IPR036388">
    <property type="entry name" value="WH-like_DNA-bd_sf"/>
</dbReference>
<dbReference type="Gene3D" id="1.20.5.4130">
    <property type="match status" value="1"/>
</dbReference>
<proteinExistence type="inferred from homology"/>
<dbReference type="Gene3D" id="3.40.50.300">
    <property type="entry name" value="P-loop containing nucleotide triphosphate hydrolases"/>
    <property type="match status" value="1"/>
</dbReference>
<dbReference type="GO" id="GO:0009626">
    <property type="term" value="P:plant-type hypersensitive response"/>
    <property type="evidence" value="ECO:0007669"/>
    <property type="project" value="UniProtKB-ARBA"/>
</dbReference>
<keyword evidence="11" id="KW-1185">Reference proteome</keyword>
<dbReference type="Gene3D" id="3.80.10.10">
    <property type="entry name" value="Ribonuclease Inhibitor"/>
    <property type="match status" value="1"/>
</dbReference>
<dbReference type="Gene3D" id="1.10.10.10">
    <property type="entry name" value="Winged helix-like DNA-binding domain superfamily/Winged helix DNA-binding domain"/>
    <property type="match status" value="1"/>
</dbReference>
<evidence type="ECO:0000313" key="10">
    <source>
        <dbReference type="EMBL" id="KAK1317076.1"/>
    </source>
</evidence>
<dbReference type="InterPro" id="IPR038005">
    <property type="entry name" value="RX-like_CC"/>
</dbReference>
<evidence type="ECO:0000256" key="2">
    <source>
        <dbReference type="ARBA" id="ARBA00022614"/>
    </source>
</evidence>
<evidence type="ECO:0000259" key="6">
    <source>
        <dbReference type="Pfam" id="PF00931"/>
    </source>
</evidence>
<dbReference type="InterPro" id="IPR042197">
    <property type="entry name" value="Apaf_helical"/>
</dbReference>
<feature type="domain" description="Disease resistance R13L4/SHOC-2-like LRR" evidence="9">
    <location>
        <begin position="550"/>
        <end position="790"/>
    </location>
</feature>
<evidence type="ECO:0000313" key="11">
    <source>
        <dbReference type="Proteomes" id="UP001180020"/>
    </source>
</evidence>
<dbReference type="InterPro" id="IPR001611">
    <property type="entry name" value="Leu-rich_rpt"/>
</dbReference>
<evidence type="ECO:0000259" key="8">
    <source>
        <dbReference type="Pfam" id="PF23559"/>
    </source>
</evidence>
<name>A0AAV9ETR7_ACOCL</name>
<reference evidence="10" key="2">
    <citation type="submission" date="2023-06" db="EMBL/GenBank/DDBJ databases">
        <authorList>
            <person name="Ma L."/>
            <person name="Liu K.-W."/>
            <person name="Li Z."/>
            <person name="Hsiao Y.-Y."/>
            <person name="Qi Y."/>
            <person name="Fu T."/>
            <person name="Tang G."/>
            <person name="Zhang D."/>
            <person name="Sun W.-H."/>
            <person name="Liu D.-K."/>
            <person name="Li Y."/>
            <person name="Chen G.-Z."/>
            <person name="Liu X.-D."/>
            <person name="Liao X.-Y."/>
            <person name="Jiang Y.-T."/>
            <person name="Yu X."/>
            <person name="Hao Y."/>
            <person name="Huang J."/>
            <person name="Zhao X.-W."/>
            <person name="Ke S."/>
            <person name="Chen Y.-Y."/>
            <person name="Wu W.-L."/>
            <person name="Hsu J.-L."/>
            <person name="Lin Y.-F."/>
            <person name="Huang M.-D."/>
            <person name="Li C.-Y."/>
            <person name="Huang L."/>
            <person name="Wang Z.-W."/>
            <person name="Zhao X."/>
            <person name="Zhong W.-Y."/>
            <person name="Peng D.-H."/>
            <person name="Ahmad S."/>
            <person name="Lan S."/>
            <person name="Zhang J.-S."/>
            <person name="Tsai W.-C."/>
            <person name="Van De Peer Y."/>
            <person name="Liu Z.-J."/>
        </authorList>
    </citation>
    <scope>NUCLEOTIDE SEQUENCE</scope>
    <source>
        <strain evidence="10">CP</strain>
        <tissue evidence="10">Leaves</tissue>
    </source>
</reference>
<dbReference type="AlphaFoldDB" id="A0AAV9ETR7"/>
<organism evidence="10 11">
    <name type="scientific">Acorus calamus</name>
    <name type="common">Sweet flag</name>
    <dbReference type="NCBI Taxonomy" id="4465"/>
    <lineage>
        <taxon>Eukaryota</taxon>
        <taxon>Viridiplantae</taxon>
        <taxon>Streptophyta</taxon>
        <taxon>Embryophyta</taxon>
        <taxon>Tracheophyta</taxon>
        <taxon>Spermatophyta</taxon>
        <taxon>Magnoliopsida</taxon>
        <taxon>Liliopsida</taxon>
        <taxon>Acoraceae</taxon>
        <taxon>Acorus</taxon>
    </lineage>
</organism>
<dbReference type="Pfam" id="PF23598">
    <property type="entry name" value="LRR_14"/>
    <property type="match status" value="1"/>
</dbReference>
<dbReference type="InterPro" id="IPR058922">
    <property type="entry name" value="WHD_DRP"/>
</dbReference>
<dbReference type="Pfam" id="PF00931">
    <property type="entry name" value="NB-ARC"/>
    <property type="match status" value="1"/>
</dbReference>
<dbReference type="SUPFAM" id="SSF52540">
    <property type="entry name" value="P-loop containing nucleoside triphosphate hydrolases"/>
    <property type="match status" value="1"/>
</dbReference>
<comment type="caution">
    <text evidence="10">The sequence shown here is derived from an EMBL/GenBank/DDBJ whole genome shotgun (WGS) entry which is preliminary data.</text>
</comment>
<evidence type="ECO:0000256" key="3">
    <source>
        <dbReference type="ARBA" id="ARBA00022737"/>
    </source>
</evidence>
<protein>
    <submittedName>
        <fullName evidence="10">Disease resistance protein RGA1</fullName>
    </submittedName>
</protein>
<comment type="similarity">
    <text evidence="1">Belongs to the disease resistance NB-LRR family.</text>
</comment>
<dbReference type="Proteomes" id="UP001180020">
    <property type="component" value="Unassembled WGS sequence"/>
</dbReference>